<dbReference type="EMBL" id="LK028583">
    <property type="protein sequence ID" value="CDS21322.1"/>
    <property type="molecule type" value="Genomic_DNA"/>
</dbReference>
<dbReference type="WBParaSite" id="EgrG_000172000">
    <property type="protein sequence ID" value="EgrG_000172000"/>
    <property type="gene ID" value="EgrG_000172000"/>
</dbReference>
<reference evidence="5" key="3">
    <citation type="submission" date="2020-10" db="UniProtKB">
        <authorList>
            <consortium name="WormBaseParasite"/>
        </authorList>
    </citation>
    <scope>IDENTIFICATION</scope>
</reference>
<evidence type="ECO:0000313" key="4">
    <source>
        <dbReference type="Proteomes" id="UP000492820"/>
    </source>
</evidence>
<keyword evidence="2" id="KW-1133">Transmembrane helix</keyword>
<organism evidence="3">
    <name type="scientific">Echinococcus granulosus</name>
    <name type="common">Hydatid tapeworm</name>
    <dbReference type="NCBI Taxonomy" id="6210"/>
    <lineage>
        <taxon>Eukaryota</taxon>
        <taxon>Metazoa</taxon>
        <taxon>Spiralia</taxon>
        <taxon>Lophotrochozoa</taxon>
        <taxon>Platyhelminthes</taxon>
        <taxon>Cestoda</taxon>
        <taxon>Eucestoda</taxon>
        <taxon>Cyclophyllidea</taxon>
        <taxon>Taeniidae</taxon>
        <taxon>Echinococcus</taxon>
        <taxon>Echinococcus granulosus group</taxon>
    </lineage>
</organism>
<dbReference type="OrthoDB" id="10652450at2759"/>
<feature type="transmembrane region" description="Helical" evidence="2">
    <location>
        <begin position="170"/>
        <end position="194"/>
    </location>
</feature>
<feature type="compositionally biased region" description="Gly residues" evidence="1">
    <location>
        <begin position="80"/>
        <end position="91"/>
    </location>
</feature>
<feature type="region of interest" description="Disordered" evidence="1">
    <location>
        <begin position="38"/>
        <end position="91"/>
    </location>
</feature>
<keyword evidence="2" id="KW-0812">Transmembrane</keyword>
<feature type="transmembrane region" description="Helical" evidence="2">
    <location>
        <begin position="296"/>
        <end position="316"/>
    </location>
</feature>
<evidence type="ECO:0000313" key="3">
    <source>
        <dbReference type="EMBL" id="CDS21322.1"/>
    </source>
</evidence>
<dbReference type="Proteomes" id="UP000492820">
    <property type="component" value="Unassembled WGS sequence"/>
</dbReference>
<reference evidence="3" key="2">
    <citation type="submission" date="2014-06" db="EMBL/GenBank/DDBJ databases">
        <authorList>
            <person name="Aslett M."/>
        </authorList>
    </citation>
    <scope>NUCLEOTIDE SEQUENCE</scope>
</reference>
<evidence type="ECO:0000256" key="2">
    <source>
        <dbReference type="SAM" id="Phobius"/>
    </source>
</evidence>
<reference evidence="3 4" key="1">
    <citation type="journal article" date="2013" name="Nature">
        <title>The genomes of four tapeworm species reveal adaptations to parasitism.</title>
        <authorList>
            <person name="Tsai I.J."/>
            <person name="Zarowiecki M."/>
            <person name="Holroyd N."/>
            <person name="Garciarrubio A."/>
            <person name="Sanchez-Flores A."/>
            <person name="Brooks K.L."/>
            <person name="Tracey A."/>
            <person name="Bobes R.J."/>
            <person name="Fragoso G."/>
            <person name="Sciutto E."/>
            <person name="Aslett M."/>
            <person name="Beasley H."/>
            <person name="Bennett H.M."/>
            <person name="Cai J."/>
            <person name="Camicia F."/>
            <person name="Clark R."/>
            <person name="Cucher M."/>
            <person name="De Silva N."/>
            <person name="Day T.A."/>
            <person name="Deplazes P."/>
            <person name="Estrada K."/>
            <person name="Fernandez C."/>
            <person name="Holland P.W."/>
            <person name="Hou J."/>
            <person name="Hu S."/>
            <person name="Huckvale T."/>
            <person name="Hung S.S."/>
            <person name="Kamenetzky L."/>
            <person name="Keane J.A."/>
            <person name="Kiss F."/>
            <person name="Koziol U."/>
            <person name="Lambert O."/>
            <person name="Liu K."/>
            <person name="Luo X."/>
            <person name="Luo Y."/>
            <person name="Macchiaroli N."/>
            <person name="Nichol S."/>
            <person name="Paps J."/>
            <person name="Parkinson J."/>
            <person name="Pouchkina-Stantcheva N."/>
            <person name="Riddiford N."/>
            <person name="Rosenzvit M."/>
            <person name="Salinas G."/>
            <person name="Wasmuth J.D."/>
            <person name="Zamanian M."/>
            <person name="Zheng Y."/>
            <person name="Cai X."/>
            <person name="Soberon X."/>
            <person name="Olson P.D."/>
            <person name="Laclette J.P."/>
            <person name="Brehm K."/>
            <person name="Berriman M."/>
            <person name="Garciarrubio A."/>
            <person name="Bobes R.J."/>
            <person name="Fragoso G."/>
            <person name="Sanchez-Flores A."/>
            <person name="Estrada K."/>
            <person name="Cevallos M.A."/>
            <person name="Morett E."/>
            <person name="Gonzalez V."/>
            <person name="Portillo T."/>
            <person name="Ochoa-Leyva A."/>
            <person name="Jose M.V."/>
            <person name="Sciutto E."/>
            <person name="Landa A."/>
            <person name="Jimenez L."/>
            <person name="Valdes V."/>
            <person name="Carrero J.C."/>
            <person name="Larralde C."/>
            <person name="Morales-Montor J."/>
            <person name="Limon-Lason J."/>
            <person name="Soberon X."/>
            <person name="Laclette J.P."/>
        </authorList>
    </citation>
    <scope>NUCLEOTIDE SEQUENCE [LARGE SCALE GENOMIC DNA]</scope>
</reference>
<accession>A0A068WMJ3</accession>
<name>A0A068WMJ3_ECHGR</name>
<proteinExistence type="predicted"/>
<evidence type="ECO:0000313" key="5">
    <source>
        <dbReference type="WBParaSite" id="EgrG_000172000"/>
    </source>
</evidence>
<feature type="transmembrane region" description="Helical" evidence="2">
    <location>
        <begin position="206"/>
        <end position="230"/>
    </location>
</feature>
<dbReference type="AlphaFoldDB" id="A0A068WMJ3"/>
<feature type="transmembrane region" description="Helical" evidence="2">
    <location>
        <begin position="144"/>
        <end position="164"/>
    </location>
</feature>
<feature type="transmembrane region" description="Helical" evidence="2">
    <location>
        <begin position="328"/>
        <end position="353"/>
    </location>
</feature>
<gene>
    <name evidence="5" type="primary">EGR_09000</name>
    <name evidence="3" type="ORF">EgrG_000172000</name>
</gene>
<keyword evidence="2" id="KW-0472">Membrane</keyword>
<feature type="compositionally biased region" description="Basic and acidic residues" evidence="1">
    <location>
        <begin position="38"/>
        <end position="74"/>
    </location>
</feature>
<evidence type="ECO:0000256" key="1">
    <source>
        <dbReference type="SAM" id="MobiDB-lite"/>
    </source>
</evidence>
<sequence length="365" mass="39962">MKLEAQIDIPEICPGNYNRNKICNKKVIETIKEEKEFGNEKDGCKKNLTQKEEDKVDGGSVQIEEKKPQEITKEDEGESEGGAGGGVIGGGVEGEVTESHGSIGGITEGYVLMTESGEDVAKRKVKGKMKTRTEMKTKRRVKEVLVVVWLVVIWEAKVQIFPIIPVLQATLALILMTLITATSIMMMSLSMMIMTVLTTLMRISPLMIMVTILTLMSMIMTTTVTTMPIMATTMEVISNLDGLLEIMNGWATALLVTMSTTMTKMMMTMGHLNLAGFLVVVMARDMAIIINGSPTGLAMTAMMMTIMVMLADLNPVEFLAVVVARGMAIIINGTSTGPLVLMMMMIKLFLISINPTLDWTSKFIV</sequence>
<protein>
    <submittedName>
        <fullName evidence="3 5">Uncharacterized protein</fullName>
    </submittedName>
</protein>